<comment type="similarity">
    <text evidence="2">Belongs to the L6 tetraspanin family.</text>
</comment>
<dbReference type="GO" id="GO:0016020">
    <property type="term" value="C:membrane"/>
    <property type="evidence" value="ECO:0007669"/>
    <property type="project" value="UniProtKB-SubCell"/>
</dbReference>
<dbReference type="RefSeq" id="XP_007950551.1">
    <property type="nucleotide sequence ID" value="XM_007952360.1"/>
</dbReference>
<feature type="chain" id="PRO_5034102411" evidence="6">
    <location>
        <begin position="31"/>
        <end position="128"/>
    </location>
</feature>
<evidence type="ECO:0000256" key="3">
    <source>
        <dbReference type="ARBA" id="ARBA00022692"/>
    </source>
</evidence>
<evidence type="ECO:0000256" key="2">
    <source>
        <dbReference type="ARBA" id="ARBA00006193"/>
    </source>
</evidence>
<dbReference type="PANTHER" id="PTHR14198">
    <property type="entry name" value="TRANSMEMBRANE 4 L6 FAMILY MEMBER 1-RELATED"/>
    <property type="match status" value="1"/>
</dbReference>
<keyword evidence="6" id="KW-0732">Signal</keyword>
<protein>
    <submittedName>
        <fullName evidence="8">Transmembrane 4 L6 family member 5</fullName>
    </submittedName>
</protein>
<keyword evidence="5" id="KW-0472">Membrane</keyword>
<accession>A0A8B7AW49</accession>
<evidence type="ECO:0000256" key="5">
    <source>
        <dbReference type="ARBA" id="ARBA00023136"/>
    </source>
</evidence>
<keyword evidence="7" id="KW-1185">Reference proteome</keyword>
<comment type="subcellular location">
    <subcellularLocation>
        <location evidence="1">Membrane</location>
        <topology evidence="1">Multi-pass membrane protein</topology>
    </subcellularLocation>
</comment>
<keyword evidence="4" id="KW-1133">Transmembrane helix</keyword>
<evidence type="ECO:0000313" key="7">
    <source>
        <dbReference type="Proteomes" id="UP000694850"/>
    </source>
</evidence>
<dbReference type="PANTHER" id="PTHR14198:SF4">
    <property type="entry name" value="TRANSMEMBRANE 4 L6 FAMILY MEMBER 5"/>
    <property type="match status" value="1"/>
</dbReference>
<dbReference type="GeneID" id="103206840"/>
<dbReference type="InterPro" id="IPR008661">
    <property type="entry name" value="L6_membrane"/>
</dbReference>
<proteinExistence type="inferred from homology"/>
<gene>
    <name evidence="8" type="primary">TM4SF5</name>
</gene>
<dbReference type="OrthoDB" id="9450608at2759"/>
<sequence>MCIGNCAHCMRDLMVCIIANTLLLVPNGKSEWTNHLSLHICFMAGFTGRSLVVTKLAREMGQGRITCSTVLYWSLCKNQSQCNVMLFSLLVAASGLEMVLYGVQLVNVAIGVFCGNCRKNRGQCGGGW</sequence>
<dbReference type="AlphaFoldDB" id="A0A8B7AW49"/>
<evidence type="ECO:0000256" key="1">
    <source>
        <dbReference type="ARBA" id="ARBA00004141"/>
    </source>
</evidence>
<feature type="signal peptide" evidence="6">
    <location>
        <begin position="1"/>
        <end position="30"/>
    </location>
</feature>
<name>A0A8B7AW49_ORYAF</name>
<evidence type="ECO:0000313" key="8">
    <source>
        <dbReference type="RefSeq" id="XP_007950551.1"/>
    </source>
</evidence>
<keyword evidence="3 8" id="KW-0812">Transmembrane</keyword>
<evidence type="ECO:0000256" key="6">
    <source>
        <dbReference type="SAM" id="SignalP"/>
    </source>
</evidence>
<dbReference type="CTD" id="9032"/>
<dbReference type="Proteomes" id="UP000694850">
    <property type="component" value="Unplaced"/>
</dbReference>
<evidence type="ECO:0000256" key="4">
    <source>
        <dbReference type="ARBA" id="ARBA00022989"/>
    </source>
</evidence>
<dbReference type="Pfam" id="PF05805">
    <property type="entry name" value="L6_membrane"/>
    <property type="match status" value="1"/>
</dbReference>
<reference evidence="8" key="1">
    <citation type="submission" date="2025-08" db="UniProtKB">
        <authorList>
            <consortium name="RefSeq"/>
        </authorList>
    </citation>
    <scope>IDENTIFICATION</scope>
</reference>
<organism evidence="7 8">
    <name type="scientific">Orycteropus afer afer</name>
    <dbReference type="NCBI Taxonomy" id="1230840"/>
    <lineage>
        <taxon>Eukaryota</taxon>
        <taxon>Metazoa</taxon>
        <taxon>Chordata</taxon>
        <taxon>Craniata</taxon>
        <taxon>Vertebrata</taxon>
        <taxon>Euteleostomi</taxon>
        <taxon>Mammalia</taxon>
        <taxon>Eutheria</taxon>
        <taxon>Afrotheria</taxon>
        <taxon>Tubulidentata</taxon>
        <taxon>Orycteropodidae</taxon>
        <taxon>Orycteropus</taxon>
    </lineage>
</organism>